<feature type="compositionally biased region" description="Basic residues" evidence="2">
    <location>
        <begin position="915"/>
        <end position="927"/>
    </location>
</feature>
<keyword evidence="4" id="KW-1185">Reference proteome</keyword>
<comment type="caution">
    <text evidence="3">The sequence shown here is derived from an EMBL/GenBank/DDBJ whole genome shotgun (WGS) entry which is preliminary data.</text>
</comment>
<dbReference type="SMART" id="SM00368">
    <property type="entry name" value="LRR_RI"/>
    <property type="match status" value="8"/>
</dbReference>
<organism evidence="3 4">
    <name type="scientific">Euplotes crassus</name>
    <dbReference type="NCBI Taxonomy" id="5936"/>
    <lineage>
        <taxon>Eukaryota</taxon>
        <taxon>Sar</taxon>
        <taxon>Alveolata</taxon>
        <taxon>Ciliophora</taxon>
        <taxon>Intramacronucleata</taxon>
        <taxon>Spirotrichea</taxon>
        <taxon>Hypotrichia</taxon>
        <taxon>Euplotida</taxon>
        <taxon>Euplotidae</taxon>
        <taxon>Moneuplotes</taxon>
    </lineage>
</organism>
<keyword evidence="1" id="KW-0175">Coiled coil</keyword>
<proteinExistence type="predicted"/>
<dbReference type="Pfam" id="PF13516">
    <property type="entry name" value="LRR_6"/>
    <property type="match status" value="5"/>
</dbReference>
<feature type="region of interest" description="Disordered" evidence="2">
    <location>
        <begin position="848"/>
        <end position="951"/>
    </location>
</feature>
<dbReference type="InterPro" id="IPR001611">
    <property type="entry name" value="Leu-rich_rpt"/>
</dbReference>
<feature type="coiled-coil region" evidence="1">
    <location>
        <begin position="786"/>
        <end position="845"/>
    </location>
</feature>
<feature type="region of interest" description="Disordered" evidence="2">
    <location>
        <begin position="85"/>
        <end position="150"/>
    </location>
</feature>
<name>A0AAD1Y1B0_EUPCR</name>
<feature type="compositionally biased region" description="Low complexity" evidence="2">
    <location>
        <begin position="200"/>
        <end position="225"/>
    </location>
</feature>
<dbReference type="InterPro" id="IPR032675">
    <property type="entry name" value="LRR_dom_sf"/>
</dbReference>
<dbReference type="PANTHER" id="PTHR24114:SF2">
    <property type="entry name" value="F-BOX DOMAIN-CONTAINING PROTEIN-RELATED"/>
    <property type="match status" value="1"/>
</dbReference>
<dbReference type="AlphaFoldDB" id="A0AAD1Y1B0"/>
<dbReference type="InterPro" id="IPR052394">
    <property type="entry name" value="LRR-containing"/>
</dbReference>
<feature type="compositionally biased region" description="Low complexity" evidence="2">
    <location>
        <begin position="126"/>
        <end position="142"/>
    </location>
</feature>
<feature type="compositionally biased region" description="Basic residues" evidence="2">
    <location>
        <begin position="94"/>
        <end position="107"/>
    </location>
</feature>
<evidence type="ECO:0000256" key="2">
    <source>
        <dbReference type="SAM" id="MobiDB-lite"/>
    </source>
</evidence>
<sequence length="951" mass="109445">MNEEKRLPKLLGREPDIMLNENDISAKIQANFNDGFNTTQTFSDDNKNSTSFVRPSRYVQLNSEDVYEISNTGAIKAIKSNESILSNNGTSQSKRPKSGRFRQRRPWSNRSYKRTDSGSVGSRPGSSKNNKVSVVKSHSVNSRKLGQNPLHKSYLSKVDHIIQQTHIYNNSNTGNKRITRKYNKLRSHESIDSNMAAGESNLNNSMNLRRSSNRSNYHRNSSGNRENSLIRITKMNSTKFINGISTTLLTNLFNAKCNDLKIHPKDGQLRRFLEYCQKAMKDRKITFREIGFGPNSAKVLGNILRYNRFSHLDLRKNVLGNQGLRELSKSLLMNSSLIHLDIGSNDITFEGANSFFKSMIKHKTLTSISIANSDGLHRNRIRAKGCIGLNHLLKKNKIISMLNLSGNNIGKEGVKIFLKDLDPVDMNLVYLNLTNNDLGFDCIRDLRPLFESPALSELRLSNNKLDDSTAEAISSYFYKEICKMKKIDLSCNNITSKGACILFRSLKQNRFLTHLNLRNNQFIGNGELLELENFLNNNQCLTHLNLGECGLDSKHIYIMCEGLHAKESTESRIGNNTLHNLNLTRNKIDDEGADHIAEILKHDTNTGLMVIDLSSNFISDEAAANLTSAMETNNHLLKLNLKNNNCMAKWCNNDNSMAVQNRLPKIREEMSELLLKEEEQMKAGDKNFNFGKVMTTMKVKKTQLESDMTKYQDWIEKMRDNDEVELDQLKSMLKNLKENSEDMDYDLIRLAKARERRKKNLRYQIEDVQVDIYNVKKSEGDRRKELQEAKNELQEFQDIVDVQVNKLQKELEEAELERKKAQFVYENYEREVTRWRKEVEDKKNQSLQANFLSIPTRSAKRKGSTSRSHSRSHSRSKSKKKEKIQPFQRITKRSINYVKENDPDASNIPKDTRLAKSKPSKKLKKNPKRENSSKQRLNIRVNKSLKRKKIR</sequence>
<feature type="coiled-coil region" evidence="1">
    <location>
        <begin position="719"/>
        <end position="746"/>
    </location>
</feature>
<gene>
    <name evidence="3" type="ORF">ECRASSUSDP1_LOCUS23391</name>
</gene>
<protein>
    <recommendedName>
        <fullName evidence="5">Leucine-rich repeat protein</fullName>
    </recommendedName>
</protein>
<dbReference type="EMBL" id="CAMPGE010024059">
    <property type="protein sequence ID" value="CAI2381925.1"/>
    <property type="molecule type" value="Genomic_DNA"/>
</dbReference>
<evidence type="ECO:0008006" key="5">
    <source>
        <dbReference type="Google" id="ProtNLM"/>
    </source>
</evidence>
<dbReference type="PANTHER" id="PTHR24114">
    <property type="entry name" value="LEUCINE RICH REPEAT FAMILY PROTEIN"/>
    <property type="match status" value="1"/>
</dbReference>
<reference evidence="3" key="1">
    <citation type="submission" date="2023-07" db="EMBL/GenBank/DDBJ databases">
        <authorList>
            <consortium name="AG Swart"/>
            <person name="Singh M."/>
            <person name="Singh A."/>
            <person name="Seah K."/>
            <person name="Emmerich C."/>
        </authorList>
    </citation>
    <scope>NUCLEOTIDE SEQUENCE</scope>
    <source>
        <strain evidence="3">DP1</strain>
    </source>
</reference>
<dbReference type="Gene3D" id="3.80.10.10">
    <property type="entry name" value="Ribonuclease Inhibitor"/>
    <property type="match status" value="3"/>
</dbReference>
<evidence type="ECO:0000313" key="3">
    <source>
        <dbReference type="EMBL" id="CAI2381925.1"/>
    </source>
</evidence>
<evidence type="ECO:0000256" key="1">
    <source>
        <dbReference type="SAM" id="Coils"/>
    </source>
</evidence>
<accession>A0AAD1Y1B0</accession>
<dbReference type="SUPFAM" id="SSF52047">
    <property type="entry name" value="RNI-like"/>
    <property type="match status" value="1"/>
</dbReference>
<evidence type="ECO:0000313" key="4">
    <source>
        <dbReference type="Proteomes" id="UP001295684"/>
    </source>
</evidence>
<feature type="compositionally biased region" description="Basic residues" evidence="2">
    <location>
        <begin position="858"/>
        <end position="882"/>
    </location>
</feature>
<feature type="region of interest" description="Disordered" evidence="2">
    <location>
        <begin position="193"/>
        <end position="225"/>
    </location>
</feature>
<dbReference type="Proteomes" id="UP001295684">
    <property type="component" value="Unassembled WGS sequence"/>
</dbReference>